<evidence type="ECO:0000256" key="1">
    <source>
        <dbReference type="SAM" id="MobiDB-lite"/>
    </source>
</evidence>
<accession>A0ABP8P556</accession>
<evidence type="ECO:0000313" key="2">
    <source>
        <dbReference type="EMBL" id="GAA4480227.1"/>
    </source>
</evidence>
<organism evidence="2 3">
    <name type="scientific">Rhodococcus olei</name>
    <dbReference type="NCBI Taxonomy" id="2161675"/>
    <lineage>
        <taxon>Bacteria</taxon>
        <taxon>Bacillati</taxon>
        <taxon>Actinomycetota</taxon>
        <taxon>Actinomycetes</taxon>
        <taxon>Mycobacteriales</taxon>
        <taxon>Nocardiaceae</taxon>
        <taxon>Rhodococcus</taxon>
    </lineage>
</organism>
<protein>
    <submittedName>
        <fullName evidence="2">Uncharacterized protein</fullName>
    </submittedName>
</protein>
<dbReference type="RefSeq" id="WP_345345547.1">
    <property type="nucleotide sequence ID" value="NZ_BAABFB010000044.1"/>
</dbReference>
<dbReference type="Proteomes" id="UP001501183">
    <property type="component" value="Unassembled WGS sequence"/>
</dbReference>
<keyword evidence="3" id="KW-1185">Reference proteome</keyword>
<comment type="caution">
    <text evidence="2">The sequence shown here is derived from an EMBL/GenBank/DDBJ whole genome shotgun (WGS) entry which is preliminary data.</text>
</comment>
<name>A0ABP8P556_9NOCA</name>
<proteinExistence type="predicted"/>
<reference evidence="3" key="1">
    <citation type="journal article" date="2019" name="Int. J. Syst. Evol. Microbiol.">
        <title>The Global Catalogue of Microorganisms (GCM) 10K type strain sequencing project: providing services to taxonomists for standard genome sequencing and annotation.</title>
        <authorList>
            <consortium name="The Broad Institute Genomics Platform"/>
            <consortium name="The Broad Institute Genome Sequencing Center for Infectious Disease"/>
            <person name="Wu L."/>
            <person name="Ma J."/>
        </authorList>
    </citation>
    <scope>NUCLEOTIDE SEQUENCE [LARGE SCALE GENOMIC DNA]</scope>
    <source>
        <strain evidence="3">JCM 32206</strain>
    </source>
</reference>
<dbReference type="EMBL" id="BAABFB010000044">
    <property type="protein sequence ID" value="GAA4480227.1"/>
    <property type="molecule type" value="Genomic_DNA"/>
</dbReference>
<gene>
    <name evidence="2" type="ORF">GCM10023094_26410</name>
</gene>
<feature type="region of interest" description="Disordered" evidence="1">
    <location>
        <begin position="93"/>
        <end position="115"/>
    </location>
</feature>
<sequence length="127" mass="12932">MTGDHADLIAELRSLAVTVLDRVEPLLERAAEAAAAAPAEGAEAAAGASGCSWCPVCALVALIRGEQHELVAMIASQIAALLALVRALLDEHAGHRGPPAGGPGDSTSAPRRGFVPIQVRIEDNPAT</sequence>
<evidence type="ECO:0000313" key="3">
    <source>
        <dbReference type="Proteomes" id="UP001501183"/>
    </source>
</evidence>